<dbReference type="InterPro" id="IPR050833">
    <property type="entry name" value="Poly_Biosynth_Transport"/>
</dbReference>
<name>A0A0F9V3Z3_9ZZZZ</name>
<feature type="transmembrane region" description="Helical" evidence="6">
    <location>
        <begin position="153"/>
        <end position="177"/>
    </location>
</feature>
<feature type="transmembrane region" description="Helical" evidence="6">
    <location>
        <begin position="94"/>
        <end position="117"/>
    </location>
</feature>
<feature type="transmembrane region" description="Helical" evidence="6">
    <location>
        <begin position="21"/>
        <end position="40"/>
    </location>
</feature>
<evidence type="ECO:0000256" key="4">
    <source>
        <dbReference type="ARBA" id="ARBA00022989"/>
    </source>
</evidence>
<reference evidence="7" key="1">
    <citation type="journal article" date="2015" name="Nature">
        <title>Complex archaea that bridge the gap between prokaryotes and eukaryotes.</title>
        <authorList>
            <person name="Spang A."/>
            <person name="Saw J.H."/>
            <person name="Jorgensen S.L."/>
            <person name="Zaremba-Niedzwiedzka K."/>
            <person name="Martijn J."/>
            <person name="Lind A.E."/>
            <person name="van Eijk R."/>
            <person name="Schleper C."/>
            <person name="Guy L."/>
            <person name="Ettema T.J."/>
        </authorList>
    </citation>
    <scope>NUCLEOTIDE SEQUENCE</scope>
</reference>
<feature type="transmembrane region" description="Helical" evidence="6">
    <location>
        <begin position="392"/>
        <end position="415"/>
    </location>
</feature>
<keyword evidence="5 6" id="KW-0472">Membrane</keyword>
<feature type="transmembrane region" description="Helical" evidence="6">
    <location>
        <begin position="327"/>
        <end position="344"/>
    </location>
</feature>
<evidence type="ECO:0000313" key="7">
    <source>
        <dbReference type="EMBL" id="KKN94397.1"/>
    </source>
</evidence>
<keyword evidence="3 6" id="KW-0812">Transmembrane</keyword>
<feature type="transmembrane region" description="Helical" evidence="6">
    <location>
        <begin position="52"/>
        <end position="73"/>
    </location>
</feature>
<dbReference type="PANTHER" id="PTHR30250">
    <property type="entry name" value="PST FAMILY PREDICTED COLANIC ACID TRANSPORTER"/>
    <property type="match status" value="1"/>
</dbReference>
<accession>A0A0F9V3Z3</accession>
<keyword evidence="2" id="KW-1003">Cell membrane</keyword>
<sequence>MPFFAVWIERLKGNLNLVRDYASLLGGSAGRLVLSLAYFVSIANGLSVGDFGLFATASATGIVLSRIAGFGFVSPLYRVATVRRRLVGTYTAGLIAAFILSLPLVAIAAAGFYVAFFKGEMSIGAFAAVVLAEVVFWRALEVVVIVNNGLGRFIRGAIIVIAGSAIRAVAAVGFVMIGDGSLVQWALAYAGANAVAASFAIIAYYPRQRLRLRPALYLARWRDSVSVASAEIIFYLQSELDKLLVLSLGGPQMAGIYAILMRLIDLTALPIRSFNTMIVQKLMRTPEWLTQWRIRWGIEAAVAAVSVAGLGFLGGVLHVFPTALGKNVAEAAPLVLLALLVPAFRNLVEYESELLYARGRTGIRAMILAVVGLIKAALLIVLLRAAPQTETWIFGLNGLFLVLWIVSAAATYAAFDWTSPRATRSARRLTPAQQPGE</sequence>
<evidence type="ECO:0000256" key="5">
    <source>
        <dbReference type="ARBA" id="ARBA00023136"/>
    </source>
</evidence>
<dbReference type="PANTHER" id="PTHR30250:SF11">
    <property type="entry name" value="O-ANTIGEN TRANSPORTER-RELATED"/>
    <property type="match status" value="1"/>
</dbReference>
<keyword evidence="4 6" id="KW-1133">Transmembrane helix</keyword>
<dbReference type="AlphaFoldDB" id="A0A0F9V3Z3"/>
<dbReference type="EMBL" id="LAZR01000078">
    <property type="protein sequence ID" value="KKN94397.1"/>
    <property type="molecule type" value="Genomic_DNA"/>
</dbReference>
<feature type="transmembrane region" description="Helical" evidence="6">
    <location>
        <begin position="296"/>
        <end position="321"/>
    </location>
</feature>
<feature type="transmembrane region" description="Helical" evidence="6">
    <location>
        <begin position="183"/>
        <end position="205"/>
    </location>
</feature>
<protein>
    <recommendedName>
        <fullName evidence="8">Polysaccharide biosynthesis protein C-terminal domain-containing protein</fullName>
    </recommendedName>
</protein>
<evidence type="ECO:0000256" key="3">
    <source>
        <dbReference type="ARBA" id="ARBA00022692"/>
    </source>
</evidence>
<feature type="transmembrane region" description="Helical" evidence="6">
    <location>
        <begin position="365"/>
        <end position="386"/>
    </location>
</feature>
<comment type="subcellular location">
    <subcellularLocation>
        <location evidence="1">Cell membrane</location>
        <topology evidence="1">Multi-pass membrane protein</topology>
    </subcellularLocation>
</comment>
<dbReference type="GO" id="GO:0005886">
    <property type="term" value="C:plasma membrane"/>
    <property type="evidence" value="ECO:0007669"/>
    <property type="project" value="UniProtKB-SubCell"/>
</dbReference>
<feature type="transmembrane region" description="Helical" evidence="6">
    <location>
        <begin position="123"/>
        <end position="146"/>
    </location>
</feature>
<proteinExistence type="predicted"/>
<evidence type="ECO:0000256" key="6">
    <source>
        <dbReference type="SAM" id="Phobius"/>
    </source>
</evidence>
<evidence type="ECO:0000256" key="2">
    <source>
        <dbReference type="ARBA" id="ARBA00022475"/>
    </source>
</evidence>
<evidence type="ECO:0000256" key="1">
    <source>
        <dbReference type="ARBA" id="ARBA00004651"/>
    </source>
</evidence>
<organism evidence="7">
    <name type="scientific">marine sediment metagenome</name>
    <dbReference type="NCBI Taxonomy" id="412755"/>
    <lineage>
        <taxon>unclassified sequences</taxon>
        <taxon>metagenomes</taxon>
        <taxon>ecological metagenomes</taxon>
    </lineage>
</organism>
<evidence type="ECO:0008006" key="8">
    <source>
        <dbReference type="Google" id="ProtNLM"/>
    </source>
</evidence>
<comment type="caution">
    <text evidence="7">The sequence shown here is derived from an EMBL/GenBank/DDBJ whole genome shotgun (WGS) entry which is preliminary data.</text>
</comment>
<gene>
    <name evidence="7" type="ORF">LCGC14_0187440</name>
</gene>